<dbReference type="Gene3D" id="3.90.79.10">
    <property type="entry name" value="Nucleoside Triphosphate Pyrophosphohydrolase"/>
    <property type="match status" value="1"/>
</dbReference>
<reference evidence="13 14" key="1">
    <citation type="submission" date="2020-04" db="EMBL/GenBank/DDBJ databases">
        <authorList>
            <person name="Zheng R.K."/>
            <person name="Sun C.M."/>
        </authorList>
    </citation>
    <scope>NUCLEOTIDE SEQUENCE [LARGE SCALE GENOMIC DNA]</scope>
    <source>
        <strain evidence="14">zrk29</strain>
    </source>
</reference>
<dbReference type="GO" id="GO:0044716">
    <property type="term" value="F:8-oxo-GDP phosphatase activity"/>
    <property type="evidence" value="ECO:0007669"/>
    <property type="project" value="TreeGrafter"/>
</dbReference>
<evidence type="ECO:0000256" key="8">
    <source>
        <dbReference type="ARBA" id="ARBA00022842"/>
    </source>
</evidence>
<dbReference type="EC" id="3.6.1.55" evidence="11"/>
<keyword evidence="6" id="KW-0227">DNA damage</keyword>
<evidence type="ECO:0000256" key="3">
    <source>
        <dbReference type="ARBA" id="ARBA00022457"/>
    </source>
</evidence>
<dbReference type="InterPro" id="IPR015797">
    <property type="entry name" value="NUDIX_hydrolase-like_dom_sf"/>
</dbReference>
<evidence type="ECO:0000259" key="12">
    <source>
        <dbReference type="PROSITE" id="PS51462"/>
    </source>
</evidence>
<accession>A0A7L6N297</accession>
<sequence length="131" mass="15139">MKHYEVVAAVFTDEQDRIYCARRKNDGELASKWEFPGGKIEAGETSEEALIREIKEELSADIEVLDYITTVNHQYTSFKLTMHAYYTKIKKGNLVLSEHTGEKWLKRKDLMTLDWAPADIPIVEILMKNMG</sequence>
<dbReference type="GO" id="GO:0044715">
    <property type="term" value="F:8-oxo-dGDP phosphatase activity"/>
    <property type="evidence" value="ECO:0007669"/>
    <property type="project" value="TreeGrafter"/>
</dbReference>
<dbReference type="EMBL" id="CP051151">
    <property type="protein sequence ID" value="QLY40293.1"/>
    <property type="molecule type" value="Genomic_DNA"/>
</dbReference>
<dbReference type="GO" id="GO:0008413">
    <property type="term" value="F:8-oxo-7,8-dihydroguanosine triphosphate pyrophosphatase activity"/>
    <property type="evidence" value="ECO:0007669"/>
    <property type="project" value="TreeGrafter"/>
</dbReference>
<comment type="cofactor">
    <cofactor evidence="1">
        <name>Mg(2+)</name>
        <dbReference type="ChEBI" id="CHEBI:18420"/>
    </cofactor>
</comment>
<keyword evidence="14" id="KW-1185">Reference proteome</keyword>
<dbReference type="PRINTS" id="PR00502">
    <property type="entry name" value="NUDIXFAMILY"/>
</dbReference>
<dbReference type="PANTHER" id="PTHR47707:SF1">
    <property type="entry name" value="NUDIX HYDROLASE FAMILY PROTEIN"/>
    <property type="match status" value="1"/>
</dbReference>
<dbReference type="InterPro" id="IPR000086">
    <property type="entry name" value="NUDIX_hydrolase_dom"/>
</dbReference>
<evidence type="ECO:0000256" key="6">
    <source>
        <dbReference type="ARBA" id="ARBA00022763"/>
    </source>
</evidence>
<evidence type="ECO:0000256" key="5">
    <source>
        <dbReference type="ARBA" id="ARBA00022723"/>
    </source>
</evidence>
<protein>
    <recommendedName>
        <fullName evidence="11">8-oxo-dGTP diphosphatase</fullName>
        <ecNumber evidence="11">3.6.1.55</ecNumber>
    </recommendedName>
</protein>
<dbReference type="SUPFAM" id="SSF55811">
    <property type="entry name" value="Nudix"/>
    <property type="match status" value="1"/>
</dbReference>
<keyword evidence="7 13" id="KW-0378">Hydrolase</keyword>
<dbReference type="PROSITE" id="PS51462">
    <property type="entry name" value="NUDIX"/>
    <property type="match status" value="1"/>
</dbReference>
<dbReference type="InterPro" id="IPR020476">
    <property type="entry name" value="Nudix_hydrolase"/>
</dbReference>
<dbReference type="InterPro" id="IPR029119">
    <property type="entry name" value="MutY_C"/>
</dbReference>
<keyword evidence="3" id="KW-0515">Mutator protein</keyword>
<dbReference type="GO" id="GO:0006281">
    <property type="term" value="P:DNA repair"/>
    <property type="evidence" value="ECO:0007669"/>
    <property type="project" value="UniProtKB-KW"/>
</dbReference>
<evidence type="ECO:0000313" key="13">
    <source>
        <dbReference type="EMBL" id="QLY40293.1"/>
    </source>
</evidence>
<evidence type="ECO:0000256" key="2">
    <source>
        <dbReference type="ARBA" id="ARBA00005582"/>
    </source>
</evidence>
<comment type="catalytic activity">
    <reaction evidence="10">
        <text>8-oxo-dGTP + H2O = 8-oxo-dGMP + diphosphate + H(+)</text>
        <dbReference type="Rhea" id="RHEA:31575"/>
        <dbReference type="ChEBI" id="CHEBI:15377"/>
        <dbReference type="ChEBI" id="CHEBI:15378"/>
        <dbReference type="ChEBI" id="CHEBI:33019"/>
        <dbReference type="ChEBI" id="CHEBI:63224"/>
        <dbReference type="ChEBI" id="CHEBI:77896"/>
        <dbReference type="EC" id="3.6.1.55"/>
    </reaction>
</comment>
<dbReference type="CDD" id="cd03425">
    <property type="entry name" value="NUDIX_MutT_NudA_like"/>
    <property type="match status" value="1"/>
</dbReference>
<keyword evidence="9" id="KW-0234">DNA repair</keyword>
<dbReference type="GO" id="GO:0046872">
    <property type="term" value="F:metal ion binding"/>
    <property type="evidence" value="ECO:0007669"/>
    <property type="project" value="UniProtKB-KW"/>
</dbReference>
<keyword evidence="5" id="KW-0479">Metal-binding</keyword>
<dbReference type="RefSeq" id="WP_312031120.1">
    <property type="nucleotide sequence ID" value="NZ_CP051151.1"/>
</dbReference>
<evidence type="ECO:0000256" key="1">
    <source>
        <dbReference type="ARBA" id="ARBA00001946"/>
    </source>
</evidence>
<dbReference type="AlphaFoldDB" id="A0A7L6N297"/>
<dbReference type="KEGG" id="tbk:HF295_05225"/>
<evidence type="ECO:0000256" key="4">
    <source>
        <dbReference type="ARBA" id="ARBA00022705"/>
    </source>
</evidence>
<evidence type="ECO:0000313" key="14">
    <source>
        <dbReference type="Proteomes" id="UP000512167"/>
    </source>
</evidence>
<comment type="similarity">
    <text evidence="2">Belongs to the Nudix hydrolase family.</text>
</comment>
<evidence type="ECO:0000256" key="7">
    <source>
        <dbReference type="ARBA" id="ARBA00022801"/>
    </source>
</evidence>
<evidence type="ECO:0000256" key="9">
    <source>
        <dbReference type="ARBA" id="ARBA00023204"/>
    </source>
</evidence>
<evidence type="ECO:0000256" key="11">
    <source>
        <dbReference type="ARBA" id="ARBA00038905"/>
    </source>
</evidence>
<keyword evidence="4" id="KW-0235">DNA replication</keyword>
<organism evidence="13 14">
    <name type="scientific">Hujiaoplasma nucleasis</name>
    <dbReference type="NCBI Taxonomy" id="2725268"/>
    <lineage>
        <taxon>Bacteria</taxon>
        <taxon>Bacillati</taxon>
        <taxon>Mycoplasmatota</taxon>
        <taxon>Mollicutes</taxon>
        <taxon>Candidatus Izemoplasmatales</taxon>
        <taxon>Hujiaoplasmataceae</taxon>
        <taxon>Hujiaoplasma</taxon>
    </lineage>
</organism>
<dbReference type="Pfam" id="PF14815">
    <property type="entry name" value="NUDIX_4"/>
    <property type="match status" value="1"/>
</dbReference>
<dbReference type="GO" id="GO:0006260">
    <property type="term" value="P:DNA replication"/>
    <property type="evidence" value="ECO:0007669"/>
    <property type="project" value="UniProtKB-KW"/>
</dbReference>
<proteinExistence type="inferred from homology"/>
<keyword evidence="8" id="KW-0460">Magnesium</keyword>
<feature type="domain" description="Nudix hydrolase" evidence="12">
    <location>
        <begin position="1"/>
        <end position="128"/>
    </location>
</feature>
<evidence type="ECO:0000256" key="10">
    <source>
        <dbReference type="ARBA" id="ARBA00035861"/>
    </source>
</evidence>
<dbReference type="GO" id="GO:0035539">
    <property type="term" value="F:8-oxo-7,8-dihydrodeoxyguanosine triphosphate pyrophosphatase activity"/>
    <property type="evidence" value="ECO:0007669"/>
    <property type="project" value="UniProtKB-EC"/>
</dbReference>
<dbReference type="InterPro" id="IPR047127">
    <property type="entry name" value="MutT-like"/>
</dbReference>
<dbReference type="PANTHER" id="PTHR47707">
    <property type="entry name" value="8-OXO-DGTP DIPHOSPHATASE"/>
    <property type="match status" value="1"/>
</dbReference>
<dbReference type="Proteomes" id="UP000512167">
    <property type="component" value="Chromosome"/>
</dbReference>
<name>A0A7L6N297_9MOLU</name>
<gene>
    <name evidence="13" type="ORF">HF295_05225</name>
</gene>